<evidence type="ECO:0000256" key="5">
    <source>
        <dbReference type="ARBA" id="ARBA00013555"/>
    </source>
</evidence>
<dbReference type="SMART" id="SM00831">
    <property type="entry name" value="Cation_ATPase_N"/>
    <property type="match status" value="1"/>
</dbReference>
<feature type="transmembrane region" description="Helical" evidence="18">
    <location>
        <begin position="371"/>
        <end position="395"/>
    </location>
</feature>
<keyword evidence="8" id="KW-0597">Phosphoprotein</keyword>
<keyword evidence="10" id="KW-0547">Nucleotide-binding</keyword>
<keyword evidence="13" id="KW-1278">Translocase</keyword>
<evidence type="ECO:0000256" key="3">
    <source>
        <dbReference type="ARBA" id="ARBA00008746"/>
    </source>
</evidence>
<dbReference type="SFLD" id="SFLDG00002">
    <property type="entry name" value="C1.7:_P-type_atpase_like"/>
    <property type="match status" value="1"/>
</dbReference>
<dbReference type="Pfam" id="PF00122">
    <property type="entry name" value="E1-E2_ATPase"/>
    <property type="match status" value="1"/>
</dbReference>
<dbReference type="InterPro" id="IPR006415">
    <property type="entry name" value="P-type_ATPase_IIIB"/>
</dbReference>
<keyword evidence="11" id="KW-0067">ATP-binding</keyword>
<dbReference type="GO" id="GO:0005524">
    <property type="term" value="F:ATP binding"/>
    <property type="evidence" value="ECO:0007669"/>
    <property type="project" value="UniProtKB-KW"/>
</dbReference>
<evidence type="ECO:0000313" key="21">
    <source>
        <dbReference type="Proteomes" id="UP000002762"/>
    </source>
</evidence>
<evidence type="ECO:0000256" key="6">
    <source>
        <dbReference type="ARBA" id="ARBA00022475"/>
    </source>
</evidence>
<gene>
    <name evidence="20" type="ORF">BBA_05884</name>
</gene>
<dbReference type="Gene3D" id="3.40.50.1000">
    <property type="entry name" value="HAD superfamily/HAD-like"/>
    <property type="match status" value="1"/>
</dbReference>
<evidence type="ECO:0000259" key="19">
    <source>
        <dbReference type="SMART" id="SM00831"/>
    </source>
</evidence>
<evidence type="ECO:0000256" key="17">
    <source>
        <dbReference type="ARBA" id="ARBA00047295"/>
    </source>
</evidence>
<dbReference type="InterPro" id="IPR023298">
    <property type="entry name" value="ATPase_P-typ_TM_dom_sf"/>
</dbReference>
<dbReference type="Pfam" id="PF13246">
    <property type="entry name" value="Cation_ATPase"/>
    <property type="match status" value="1"/>
</dbReference>
<dbReference type="Gene3D" id="3.40.1110.10">
    <property type="entry name" value="Calcium-transporting ATPase, cytoplasmic domain N"/>
    <property type="match status" value="1"/>
</dbReference>
<protein>
    <recommendedName>
        <fullName evidence="5">Magnesium-transporting ATPase, P-type 1</fullName>
        <ecNumber evidence="4">7.2.2.14</ecNumber>
    </recommendedName>
    <alternativeName>
        <fullName evidence="16">Mg(2+) transport ATPase, P-type 1</fullName>
    </alternativeName>
</protein>
<dbReference type="Gene3D" id="1.20.1110.10">
    <property type="entry name" value="Calcium-transporting ATPase, transmembrane domain"/>
    <property type="match status" value="1"/>
</dbReference>
<feature type="transmembrane region" description="Helical" evidence="18">
    <location>
        <begin position="177"/>
        <end position="196"/>
    </location>
</feature>
<dbReference type="SFLD" id="SFLDF00027">
    <property type="entry name" value="p-type_atpase"/>
    <property type="match status" value="1"/>
</dbReference>
<keyword evidence="21" id="KW-1185">Reference proteome</keyword>
<dbReference type="Gene3D" id="2.70.150.10">
    <property type="entry name" value="Calcium-transporting ATPase, cytoplasmic transduction domain A"/>
    <property type="match status" value="1"/>
</dbReference>
<keyword evidence="12" id="KW-0460">Magnesium</keyword>
<dbReference type="GeneID" id="19888896"/>
<evidence type="ECO:0000256" key="1">
    <source>
        <dbReference type="ARBA" id="ARBA00003954"/>
    </source>
</evidence>
<dbReference type="InterPro" id="IPR059000">
    <property type="entry name" value="ATPase_P-type_domA"/>
</dbReference>
<feature type="transmembrane region" description="Helical" evidence="18">
    <location>
        <begin position="146"/>
        <end position="171"/>
    </location>
</feature>
<feature type="domain" description="Cation-transporting P-type ATPase N-terminal" evidence="19">
    <location>
        <begin position="101"/>
        <end position="174"/>
    </location>
</feature>
<dbReference type="SUPFAM" id="SSF56784">
    <property type="entry name" value="HAD-like"/>
    <property type="match status" value="1"/>
</dbReference>
<comment type="function">
    <text evidence="1">Mediates magnesium influx to the cytosol.</text>
</comment>
<dbReference type="SUPFAM" id="SSF81665">
    <property type="entry name" value="Calcium ATPase, transmembrane domain M"/>
    <property type="match status" value="1"/>
</dbReference>
<comment type="catalytic activity">
    <reaction evidence="17">
        <text>Mg(2+)(out) + ATP + H2O = Mg(2+)(in) + ADP + phosphate + H(+)</text>
        <dbReference type="Rhea" id="RHEA:10260"/>
        <dbReference type="ChEBI" id="CHEBI:15377"/>
        <dbReference type="ChEBI" id="CHEBI:15378"/>
        <dbReference type="ChEBI" id="CHEBI:18420"/>
        <dbReference type="ChEBI" id="CHEBI:30616"/>
        <dbReference type="ChEBI" id="CHEBI:43474"/>
        <dbReference type="ChEBI" id="CHEBI:456216"/>
        <dbReference type="EC" id="7.2.2.14"/>
    </reaction>
</comment>
<dbReference type="InterPro" id="IPR008250">
    <property type="entry name" value="ATPase_P-typ_transduc_dom_A_sf"/>
</dbReference>
<dbReference type="InterPro" id="IPR023299">
    <property type="entry name" value="ATPase_P-typ_cyto_dom_N"/>
</dbReference>
<dbReference type="SFLD" id="SFLDS00003">
    <property type="entry name" value="Haloacid_Dehalogenase"/>
    <property type="match status" value="1"/>
</dbReference>
<dbReference type="RefSeq" id="XP_008599203.1">
    <property type="nucleotide sequence ID" value="XM_008600981.1"/>
</dbReference>
<dbReference type="STRING" id="655819.J4KN55"/>
<keyword evidence="7" id="KW-0997">Cell inner membrane</keyword>
<evidence type="ECO:0000256" key="4">
    <source>
        <dbReference type="ARBA" id="ARBA00012786"/>
    </source>
</evidence>
<dbReference type="GO" id="GO:0005886">
    <property type="term" value="C:plasma membrane"/>
    <property type="evidence" value="ECO:0007669"/>
    <property type="project" value="UniProtKB-SubCell"/>
</dbReference>
<dbReference type="EMBL" id="JH725165">
    <property type="protein sequence ID" value="EJP65114.1"/>
    <property type="molecule type" value="Genomic_DNA"/>
</dbReference>
<dbReference type="AlphaFoldDB" id="J4KN55"/>
<dbReference type="SUPFAM" id="SSF81653">
    <property type="entry name" value="Calcium ATPase, transduction domain A"/>
    <property type="match status" value="1"/>
</dbReference>
<dbReference type="Pfam" id="PF00689">
    <property type="entry name" value="Cation_ATPase_C"/>
    <property type="match status" value="1"/>
</dbReference>
<evidence type="ECO:0000313" key="20">
    <source>
        <dbReference type="EMBL" id="EJP65114.1"/>
    </source>
</evidence>
<dbReference type="InterPro" id="IPR018303">
    <property type="entry name" value="ATPase_P-typ_P_site"/>
</dbReference>
<dbReference type="InterPro" id="IPR044492">
    <property type="entry name" value="P_typ_ATPase_HD_dom"/>
</dbReference>
<dbReference type="NCBIfam" id="TIGR01494">
    <property type="entry name" value="ATPase_P-type"/>
    <property type="match status" value="2"/>
</dbReference>
<evidence type="ECO:0000256" key="2">
    <source>
        <dbReference type="ARBA" id="ARBA00004429"/>
    </source>
</evidence>
<evidence type="ECO:0000256" key="15">
    <source>
        <dbReference type="ARBA" id="ARBA00023136"/>
    </source>
</evidence>
<dbReference type="EC" id="7.2.2.14" evidence="4"/>
<feature type="transmembrane region" description="Helical" evidence="18">
    <location>
        <begin position="937"/>
        <end position="957"/>
    </location>
</feature>
<comment type="similarity">
    <text evidence="3">Belongs to the cation transport ATPase (P-type) (TC 3.A.3) family. Type IIIB subfamily.</text>
</comment>
<dbReference type="PRINTS" id="PR01836">
    <property type="entry name" value="MGATPASE"/>
</dbReference>
<reference evidence="20 21" key="1">
    <citation type="journal article" date="2012" name="Sci. Rep.">
        <title>Genomic perspectives on the evolution of fungal entomopathogenicity in Beauveria bassiana.</title>
        <authorList>
            <person name="Xiao G."/>
            <person name="Ying S.H."/>
            <person name="Zheng P."/>
            <person name="Wang Z.L."/>
            <person name="Zhang S."/>
            <person name="Xie X.Q."/>
            <person name="Shang Y."/>
            <person name="St Leger R.J."/>
            <person name="Zhao G.P."/>
            <person name="Wang C."/>
            <person name="Feng M.G."/>
        </authorList>
    </citation>
    <scope>NUCLEOTIDE SEQUENCE [LARGE SCALE GENOMIC DNA]</scope>
    <source>
        <strain evidence="20 21">ARSEF 2860</strain>
    </source>
</reference>
<keyword evidence="6" id="KW-1003">Cell membrane</keyword>
<dbReference type="NCBIfam" id="TIGR01524">
    <property type="entry name" value="ATPase-IIIB_Mg"/>
    <property type="match status" value="1"/>
</dbReference>
<keyword evidence="15 18" id="KW-0472">Membrane</keyword>
<comment type="subcellular location">
    <subcellularLocation>
        <location evidence="2">Cell inner membrane</location>
        <topology evidence="2">Multi-pass membrane protein</topology>
    </subcellularLocation>
</comment>
<dbReference type="PANTHER" id="PTHR42861">
    <property type="entry name" value="CALCIUM-TRANSPORTING ATPASE"/>
    <property type="match status" value="1"/>
</dbReference>
<accession>J4KN55</accession>
<dbReference type="InterPro" id="IPR023214">
    <property type="entry name" value="HAD_sf"/>
</dbReference>
<dbReference type="InterPro" id="IPR006068">
    <property type="entry name" value="ATPase_P-typ_cation-transptr_C"/>
</dbReference>
<evidence type="ECO:0000256" key="11">
    <source>
        <dbReference type="ARBA" id="ARBA00022840"/>
    </source>
</evidence>
<organism evidence="20 21">
    <name type="scientific">Beauveria bassiana (strain ARSEF 2860)</name>
    <name type="common">White muscardine disease fungus</name>
    <name type="synonym">Tritirachium shiotae</name>
    <dbReference type="NCBI Taxonomy" id="655819"/>
    <lineage>
        <taxon>Eukaryota</taxon>
        <taxon>Fungi</taxon>
        <taxon>Dikarya</taxon>
        <taxon>Ascomycota</taxon>
        <taxon>Pezizomycotina</taxon>
        <taxon>Sordariomycetes</taxon>
        <taxon>Hypocreomycetidae</taxon>
        <taxon>Hypocreales</taxon>
        <taxon>Cordycipitaceae</taxon>
        <taxon>Beauveria</taxon>
    </lineage>
</organism>
<keyword evidence="14 18" id="KW-1133">Transmembrane helix</keyword>
<dbReference type="OrthoDB" id="158672at2759"/>
<evidence type="ECO:0000256" key="10">
    <source>
        <dbReference type="ARBA" id="ARBA00022741"/>
    </source>
</evidence>
<evidence type="ECO:0000256" key="12">
    <source>
        <dbReference type="ARBA" id="ARBA00022842"/>
    </source>
</evidence>
<dbReference type="Proteomes" id="UP000002762">
    <property type="component" value="Unassembled WGS sequence"/>
</dbReference>
<evidence type="ECO:0000256" key="16">
    <source>
        <dbReference type="ARBA" id="ARBA00029806"/>
    </source>
</evidence>
<dbReference type="InterPro" id="IPR036412">
    <property type="entry name" value="HAD-like_sf"/>
</dbReference>
<evidence type="ECO:0000256" key="14">
    <source>
        <dbReference type="ARBA" id="ARBA00022989"/>
    </source>
</evidence>
<feature type="transmembrane region" description="Helical" evidence="18">
    <location>
        <begin position="831"/>
        <end position="855"/>
    </location>
</feature>
<feature type="transmembrane region" description="Helical" evidence="18">
    <location>
        <begin position="905"/>
        <end position="925"/>
    </location>
</feature>
<evidence type="ECO:0000256" key="9">
    <source>
        <dbReference type="ARBA" id="ARBA00022692"/>
    </source>
</evidence>
<dbReference type="PROSITE" id="PS00154">
    <property type="entry name" value="ATPASE_E1_E2"/>
    <property type="match status" value="1"/>
</dbReference>
<evidence type="ECO:0000256" key="8">
    <source>
        <dbReference type="ARBA" id="ARBA00022553"/>
    </source>
</evidence>
<proteinExistence type="inferred from homology"/>
<evidence type="ECO:0000256" key="13">
    <source>
        <dbReference type="ARBA" id="ARBA00022967"/>
    </source>
</evidence>
<keyword evidence="9 18" id="KW-0812">Transmembrane</keyword>
<evidence type="ECO:0000256" key="7">
    <source>
        <dbReference type="ARBA" id="ARBA00022519"/>
    </source>
</evidence>
<evidence type="ECO:0000256" key="18">
    <source>
        <dbReference type="SAM" id="Phobius"/>
    </source>
</evidence>
<dbReference type="InterPro" id="IPR001757">
    <property type="entry name" value="P_typ_ATPase"/>
</dbReference>
<sequence length="969" mass="105304">MSFFNSNHQENRAPTVEPITKLATTQNRRYFAALAAIAGEQLAAELMGSHGTKKSYSSSVKSGLTPLQSATLVASAKTNGLAWGAPPEHALDNTSESILRAFASLPMDQVLDRLQVERQGLSGDEAEARLRVKGPNTLRSQKPPSWFILLLKVIPNPFNLLLIFLAIINASIPPPDWTGFTVLMVMVTISVLVRFWQEYRSGLAVFRLQMSIKTAVRVRRREGETHMPTSELVPGDIVLLAPGDVVPADCLLLETSFLRISQSQWTGESAPVSKLAVAGGDKADGSLFDLTNICFMGTGVVSGNATVVILRTGRDALIAAMSKALQKSRDLNAFQRGIQNVTWMLIGFMGVMVPIVLVVSAKTTGDWGQAALFSISVAVGLVPEMLPAIVNANLARGAYLLSKKKAIVRRLDSVQNLGAMTVLCSDKTGTLTKDEITMREALDWAGNVDVEVLKLAVIEATIQGTGGNNMDAAICNFRLENGEEVQTTKYEKSVVIPFDFERRRSACVVRGVAGGAMLICKGAFEEVYSRCSKIQTDKGESALAGHHRTTLKQQVKTLNSQGYRVLLVATKQMAKAQIDDEDGFDDIETNMTINGLLTFVDPPKPDAAESIEKLKSLGIDVKVLTGDNMAVALNVCRALGIVQREDSIDNDGPGAMTGAELANLVDEEDFDEAVKSCKVFAKVSPVQKESIVASLKKHGHAVGMLGDGMNDCLALRKADVGISVDSAAGAAKDCADFILTEKGLAIIVESVTIGRVTHANSIKYIKMVLSSNFGNVFSILAASAWLPFTPMTNLQILAQNLLYDISQIAIPWDNVDAEFLETPKSWQPWDLLRFVVVLGPTSSVIDVCTFLLGWYYYGIRTTEDPAAVSQFQTHWFLQGLLTQTLIVHLLRTARIPFVQSRSSVHLGLSMAAIMAIGFVLPWIPAFHSALSFVNPKGTYIGFLFAELFAYCVEVQLVKMAYVKLFKSWL</sequence>
<feature type="transmembrane region" description="Helical" evidence="18">
    <location>
        <begin position="341"/>
        <end position="359"/>
    </location>
</feature>
<dbReference type="Pfam" id="PF00690">
    <property type="entry name" value="Cation_ATPase_N"/>
    <property type="match status" value="1"/>
</dbReference>
<dbReference type="InParanoid" id="J4KN55"/>
<feature type="transmembrane region" description="Helical" evidence="18">
    <location>
        <begin position="875"/>
        <end position="893"/>
    </location>
</feature>
<dbReference type="GO" id="GO:0015444">
    <property type="term" value="F:P-type magnesium transporter activity"/>
    <property type="evidence" value="ECO:0007669"/>
    <property type="project" value="UniProtKB-EC"/>
</dbReference>
<dbReference type="InterPro" id="IPR004014">
    <property type="entry name" value="ATPase_P-typ_cation-transptr_N"/>
</dbReference>
<name>J4KN55_BEAB2</name>
<dbReference type="GO" id="GO:0016887">
    <property type="term" value="F:ATP hydrolysis activity"/>
    <property type="evidence" value="ECO:0007669"/>
    <property type="project" value="InterPro"/>
</dbReference>
<dbReference type="HOGENOM" id="CLU_002360_6_3_1"/>